<evidence type="ECO:0000313" key="3">
    <source>
        <dbReference type="Proteomes" id="UP000595917"/>
    </source>
</evidence>
<keyword evidence="3" id="KW-1185">Reference proteome</keyword>
<dbReference type="RefSeq" id="WP_215627680.1">
    <property type="nucleotide sequence ID" value="NZ_CP067089.2"/>
</dbReference>
<protein>
    <submittedName>
        <fullName evidence="2">Uncharacterized protein</fullName>
    </submittedName>
</protein>
<evidence type="ECO:0000313" key="2">
    <source>
        <dbReference type="EMBL" id="QQO10376.1"/>
    </source>
</evidence>
<dbReference type="Proteomes" id="UP000595917">
    <property type="component" value="Chromosome"/>
</dbReference>
<accession>A0A7T7XQ06</accession>
<dbReference type="PROSITE" id="PS51257">
    <property type="entry name" value="PROKAR_LIPOPROTEIN"/>
    <property type="match status" value="1"/>
</dbReference>
<dbReference type="KEGG" id="bhc:JFL75_05510"/>
<feature type="coiled-coil region" evidence="1">
    <location>
        <begin position="33"/>
        <end position="67"/>
    </location>
</feature>
<evidence type="ECO:0000256" key="1">
    <source>
        <dbReference type="SAM" id="Coils"/>
    </source>
</evidence>
<gene>
    <name evidence="2" type="ORF">JFL75_05510</name>
</gene>
<reference evidence="2" key="1">
    <citation type="submission" date="2021-01" db="EMBL/GenBank/DDBJ databases">
        <title>Description of Breznakiella homolactica.</title>
        <authorList>
            <person name="Song Y."/>
            <person name="Brune A."/>
        </authorList>
    </citation>
    <scope>NUCLEOTIDE SEQUENCE</scope>
    <source>
        <strain evidence="2">RmG30</strain>
    </source>
</reference>
<sequence length="227" mass="26810">MKYKVILLLIIVLFFSCKSSKNDDEITINKNEYHKIMDELVKLRDNNRKLSEEINTLKERIIQQTKRYQIVKGYNEIIEYEEDYENRAVEFNLIEDTPTDFLFDYYGNGTYLFGLATLEGYYTKVLRKGWEEEDTIIECDGFVITDGPHSYISSIKKLLYSGNTVYDITEEGKVITVIELEQFNEEIINKIRNSTNKNKVLIEVFIRQPTKRHATINFTFVKLHNVL</sequence>
<dbReference type="EMBL" id="CP067089">
    <property type="protein sequence ID" value="QQO10376.1"/>
    <property type="molecule type" value="Genomic_DNA"/>
</dbReference>
<proteinExistence type="predicted"/>
<keyword evidence="1" id="KW-0175">Coiled coil</keyword>
<name>A0A7T7XQ06_9SPIR</name>
<organism evidence="2 3">
    <name type="scientific">Breznakiella homolactica</name>
    <dbReference type="NCBI Taxonomy" id="2798577"/>
    <lineage>
        <taxon>Bacteria</taxon>
        <taxon>Pseudomonadati</taxon>
        <taxon>Spirochaetota</taxon>
        <taxon>Spirochaetia</taxon>
        <taxon>Spirochaetales</taxon>
        <taxon>Breznakiellaceae</taxon>
        <taxon>Breznakiella</taxon>
    </lineage>
</organism>
<dbReference type="AlphaFoldDB" id="A0A7T7XQ06"/>